<accession>A0ACB8XUL0</accession>
<comment type="caution">
    <text evidence="1">The sequence shown here is derived from an EMBL/GenBank/DDBJ whole genome shotgun (WGS) entry which is preliminary data.</text>
</comment>
<keyword evidence="2" id="KW-1185">Reference proteome</keyword>
<sequence>MARLIDLGGDGGGELLEFEGSHIVFMLSDKKPDQDGQSSKKEGGGGGEVSGTNVGVSRGGWGCCGDCDGGGGDGGGCGGGCGGCGGCGG</sequence>
<name>A0ACB8XUL0_9ASTR</name>
<dbReference type="Proteomes" id="UP001056120">
    <property type="component" value="Linkage Group LG29"/>
</dbReference>
<evidence type="ECO:0000313" key="1">
    <source>
        <dbReference type="EMBL" id="KAI3675091.1"/>
    </source>
</evidence>
<dbReference type="EMBL" id="CM042046">
    <property type="protein sequence ID" value="KAI3675091.1"/>
    <property type="molecule type" value="Genomic_DNA"/>
</dbReference>
<reference evidence="1 2" key="2">
    <citation type="journal article" date="2022" name="Mol. Ecol. Resour.">
        <title>The genomes of chicory, endive, great burdock and yacon provide insights into Asteraceae paleo-polyploidization history and plant inulin production.</title>
        <authorList>
            <person name="Fan W."/>
            <person name="Wang S."/>
            <person name="Wang H."/>
            <person name="Wang A."/>
            <person name="Jiang F."/>
            <person name="Liu H."/>
            <person name="Zhao H."/>
            <person name="Xu D."/>
            <person name="Zhang Y."/>
        </authorList>
    </citation>
    <scope>NUCLEOTIDE SEQUENCE [LARGE SCALE GENOMIC DNA]</scope>
    <source>
        <strain evidence="2">cv. Yunnan</strain>
        <tissue evidence="1">Leaves</tissue>
    </source>
</reference>
<gene>
    <name evidence="1" type="ORF">L1987_84675</name>
</gene>
<protein>
    <submittedName>
        <fullName evidence="1">Uncharacterized protein</fullName>
    </submittedName>
</protein>
<proteinExistence type="predicted"/>
<evidence type="ECO:0000313" key="2">
    <source>
        <dbReference type="Proteomes" id="UP001056120"/>
    </source>
</evidence>
<reference evidence="2" key="1">
    <citation type="journal article" date="2022" name="Mol. Ecol. Resour.">
        <title>The genomes of chicory, endive, great burdock and yacon provide insights into Asteraceae palaeo-polyploidization history and plant inulin production.</title>
        <authorList>
            <person name="Fan W."/>
            <person name="Wang S."/>
            <person name="Wang H."/>
            <person name="Wang A."/>
            <person name="Jiang F."/>
            <person name="Liu H."/>
            <person name="Zhao H."/>
            <person name="Xu D."/>
            <person name="Zhang Y."/>
        </authorList>
    </citation>
    <scope>NUCLEOTIDE SEQUENCE [LARGE SCALE GENOMIC DNA]</scope>
    <source>
        <strain evidence="2">cv. Yunnan</strain>
    </source>
</reference>
<organism evidence="1 2">
    <name type="scientific">Smallanthus sonchifolius</name>
    <dbReference type="NCBI Taxonomy" id="185202"/>
    <lineage>
        <taxon>Eukaryota</taxon>
        <taxon>Viridiplantae</taxon>
        <taxon>Streptophyta</taxon>
        <taxon>Embryophyta</taxon>
        <taxon>Tracheophyta</taxon>
        <taxon>Spermatophyta</taxon>
        <taxon>Magnoliopsida</taxon>
        <taxon>eudicotyledons</taxon>
        <taxon>Gunneridae</taxon>
        <taxon>Pentapetalae</taxon>
        <taxon>asterids</taxon>
        <taxon>campanulids</taxon>
        <taxon>Asterales</taxon>
        <taxon>Asteraceae</taxon>
        <taxon>Asteroideae</taxon>
        <taxon>Heliantheae alliance</taxon>
        <taxon>Millerieae</taxon>
        <taxon>Smallanthus</taxon>
    </lineage>
</organism>